<gene>
    <name evidence="4" type="ORF">DI628_06890</name>
</gene>
<dbReference type="SMART" id="SM00342">
    <property type="entry name" value="HTH_ARAC"/>
    <property type="match status" value="1"/>
</dbReference>
<evidence type="ECO:0000256" key="1">
    <source>
        <dbReference type="ARBA" id="ARBA00023015"/>
    </source>
</evidence>
<accession>A0A6N4R006</accession>
<dbReference type="CDD" id="cd03138">
    <property type="entry name" value="GATase1_AraC_2"/>
    <property type="match status" value="1"/>
</dbReference>
<protein>
    <submittedName>
        <fullName evidence="4">GlxA family transcriptional regulator</fullName>
    </submittedName>
</protein>
<dbReference type="PROSITE" id="PS01124">
    <property type="entry name" value="HTH_ARAC_FAMILY_2"/>
    <property type="match status" value="1"/>
</dbReference>
<evidence type="ECO:0000259" key="3">
    <source>
        <dbReference type="PROSITE" id="PS01124"/>
    </source>
</evidence>
<keyword evidence="1" id="KW-0805">Transcription regulation</keyword>
<dbReference type="PANTHER" id="PTHR43130">
    <property type="entry name" value="ARAC-FAMILY TRANSCRIPTIONAL REGULATOR"/>
    <property type="match status" value="1"/>
</dbReference>
<dbReference type="InterPro" id="IPR029062">
    <property type="entry name" value="Class_I_gatase-like"/>
</dbReference>
<evidence type="ECO:0000313" key="5">
    <source>
        <dbReference type="Proteomes" id="UP000320948"/>
    </source>
</evidence>
<dbReference type="SUPFAM" id="SSF46689">
    <property type="entry name" value="Homeodomain-like"/>
    <property type="match status" value="2"/>
</dbReference>
<name>A0A6N4R006_BLAVI</name>
<sequence length="339" mass="37915">MKSKNDKHTSNHVKAAHIAILVYPHALQSAIYGLTEQFMVADRIARQHNAHLPPVRVTHWNVSAGSSSVPLYDSHPYQPYSPPHTIIVPPSMQEDPLQGVDIMPIRTWLTHQHDQGAVLSSVCAGSFLLAESGLLNGRQATTHWNYASRMAQAYPTTRVEGDKLLVEDGDIITAGGMMAWVDLGLRLIHRIYGPTIMMGTARFMLVDPPGREQRYYSSFAPNFTHGDSAILKVQHWLQANGARHVTLPQMAAQAGLEPRTFLRRFYKATGLKPTEYTQHLRIGKAREALEFTRDSVEHIAWQSGYEDASAFRKIFHKITGLTPGDYRTRFAVTLANTAL</sequence>
<dbReference type="GO" id="GO:0003700">
    <property type="term" value="F:DNA-binding transcription factor activity"/>
    <property type="evidence" value="ECO:0007669"/>
    <property type="project" value="InterPro"/>
</dbReference>
<dbReference type="PANTHER" id="PTHR43130:SF3">
    <property type="entry name" value="HTH-TYPE TRANSCRIPTIONAL REGULATOR RV1931C"/>
    <property type="match status" value="1"/>
</dbReference>
<dbReference type="InterPro" id="IPR018060">
    <property type="entry name" value="HTH_AraC"/>
</dbReference>
<reference evidence="4 5" key="1">
    <citation type="journal article" date="2017" name="Nat. Commun.">
        <title>In situ click chemistry generation of cyclooxygenase-2 inhibitors.</title>
        <authorList>
            <person name="Bhardwaj A."/>
            <person name="Kaur J."/>
            <person name="Wuest M."/>
            <person name="Wuest F."/>
        </authorList>
    </citation>
    <scope>NUCLEOTIDE SEQUENCE [LARGE SCALE GENOMIC DNA]</scope>
    <source>
        <strain evidence="4">S2_018_000_R2_106</strain>
    </source>
</reference>
<dbReference type="InterPro" id="IPR052158">
    <property type="entry name" value="INH-QAR"/>
</dbReference>
<evidence type="ECO:0000256" key="2">
    <source>
        <dbReference type="ARBA" id="ARBA00023163"/>
    </source>
</evidence>
<keyword evidence="2" id="KW-0804">Transcription</keyword>
<dbReference type="InterPro" id="IPR009057">
    <property type="entry name" value="Homeodomain-like_sf"/>
</dbReference>
<dbReference type="SUPFAM" id="SSF52317">
    <property type="entry name" value="Class I glutamine amidotransferase-like"/>
    <property type="match status" value="1"/>
</dbReference>
<dbReference type="Pfam" id="PF12833">
    <property type="entry name" value="HTH_18"/>
    <property type="match status" value="1"/>
</dbReference>
<dbReference type="InterPro" id="IPR002818">
    <property type="entry name" value="DJ-1/PfpI"/>
</dbReference>
<evidence type="ECO:0000313" key="4">
    <source>
        <dbReference type="EMBL" id="TKW60622.1"/>
    </source>
</evidence>
<organism evidence="4 5">
    <name type="scientific">Blastochloris viridis</name>
    <name type="common">Rhodopseudomonas viridis</name>
    <dbReference type="NCBI Taxonomy" id="1079"/>
    <lineage>
        <taxon>Bacteria</taxon>
        <taxon>Pseudomonadati</taxon>
        <taxon>Pseudomonadota</taxon>
        <taxon>Alphaproteobacteria</taxon>
        <taxon>Hyphomicrobiales</taxon>
        <taxon>Blastochloridaceae</taxon>
        <taxon>Blastochloris</taxon>
    </lineage>
</organism>
<dbReference type="GO" id="GO:0043565">
    <property type="term" value="F:sequence-specific DNA binding"/>
    <property type="evidence" value="ECO:0007669"/>
    <property type="project" value="InterPro"/>
</dbReference>
<dbReference type="AlphaFoldDB" id="A0A6N4R006"/>
<dbReference type="Gene3D" id="3.40.50.880">
    <property type="match status" value="1"/>
</dbReference>
<dbReference type="EMBL" id="VAFM01000002">
    <property type="protein sequence ID" value="TKW60622.1"/>
    <property type="molecule type" value="Genomic_DNA"/>
</dbReference>
<feature type="domain" description="HTH araC/xylS-type" evidence="3">
    <location>
        <begin position="231"/>
        <end position="329"/>
    </location>
</feature>
<dbReference type="Pfam" id="PF01965">
    <property type="entry name" value="DJ-1_PfpI"/>
    <property type="match status" value="1"/>
</dbReference>
<comment type="caution">
    <text evidence="4">The sequence shown here is derived from an EMBL/GenBank/DDBJ whole genome shotgun (WGS) entry which is preliminary data.</text>
</comment>
<proteinExistence type="predicted"/>
<dbReference type="Proteomes" id="UP000320948">
    <property type="component" value="Unassembled WGS sequence"/>
</dbReference>
<dbReference type="Gene3D" id="1.10.10.60">
    <property type="entry name" value="Homeodomain-like"/>
    <property type="match status" value="2"/>
</dbReference>